<dbReference type="InterPro" id="IPR036641">
    <property type="entry name" value="HPT_dom_sf"/>
</dbReference>
<dbReference type="GO" id="GO:0004672">
    <property type="term" value="F:protein kinase activity"/>
    <property type="evidence" value="ECO:0007669"/>
    <property type="project" value="UniProtKB-ARBA"/>
</dbReference>
<comment type="caution">
    <text evidence="4">The sequence shown here is derived from an EMBL/GenBank/DDBJ whole genome shotgun (WGS) entry which is preliminary data.</text>
</comment>
<name>A0A7V7KXG2_9GAMM</name>
<dbReference type="EMBL" id="QOVF01000002">
    <property type="protein sequence ID" value="KAA0694714.1"/>
    <property type="molecule type" value="Genomic_DNA"/>
</dbReference>
<dbReference type="SUPFAM" id="SSF47226">
    <property type="entry name" value="Histidine-containing phosphotransfer domain, HPT domain"/>
    <property type="match status" value="1"/>
</dbReference>
<protein>
    <submittedName>
        <fullName evidence="4">Hpt domain-containing protein</fullName>
    </submittedName>
</protein>
<organism evidence="4 5">
    <name type="scientific">Halopseudomonas laoshanensis</name>
    <dbReference type="NCBI Taxonomy" id="2268758"/>
    <lineage>
        <taxon>Bacteria</taxon>
        <taxon>Pseudomonadati</taxon>
        <taxon>Pseudomonadota</taxon>
        <taxon>Gammaproteobacteria</taxon>
        <taxon>Pseudomonadales</taxon>
        <taxon>Pseudomonadaceae</taxon>
        <taxon>Halopseudomonas</taxon>
    </lineage>
</organism>
<dbReference type="Gene3D" id="1.20.120.160">
    <property type="entry name" value="HPT domain"/>
    <property type="match status" value="1"/>
</dbReference>
<evidence type="ECO:0000313" key="4">
    <source>
        <dbReference type="EMBL" id="KAA0694714.1"/>
    </source>
</evidence>
<gene>
    <name evidence="4" type="ORF">DT594_07435</name>
</gene>
<dbReference type="GO" id="GO:0000160">
    <property type="term" value="P:phosphorelay signal transduction system"/>
    <property type="evidence" value="ECO:0007669"/>
    <property type="project" value="UniProtKB-KW"/>
</dbReference>
<keyword evidence="1" id="KW-0902">Two-component regulatory system</keyword>
<feature type="domain" description="HPt" evidence="3">
    <location>
        <begin position="29"/>
        <end position="121"/>
    </location>
</feature>
<dbReference type="CDD" id="cd00088">
    <property type="entry name" value="HPT"/>
    <property type="match status" value="1"/>
</dbReference>
<evidence type="ECO:0000256" key="2">
    <source>
        <dbReference type="PROSITE-ProRule" id="PRU00110"/>
    </source>
</evidence>
<dbReference type="SMART" id="SM00073">
    <property type="entry name" value="HPT"/>
    <property type="match status" value="1"/>
</dbReference>
<proteinExistence type="predicted"/>
<keyword evidence="5" id="KW-1185">Reference proteome</keyword>
<accession>A0A7V7KXG2</accession>
<keyword evidence="2" id="KW-0597">Phosphoprotein</keyword>
<dbReference type="OrthoDB" id="9131849at2"/>
<dbReference type="Proteomes" id="UP000463138">
    <property type="component" value="Unassembled WGS sequence"/>
</dbReference>
<reference evidence="4 5" key="1">
    <citation type="submission" date="2018-07" db="EMBL/GenBank/DDBJ databases">
        <title>Pseudomonas laoshanensis sp. nov., isolated from soil.</title>
        <authorList>
            <person name="Sun J."/>
            <person name="Yu L."/>
            <person name="Wang M."/>
            <person name="Zhang C."/>
        </authorList>
    </citation>
    <scope>NUCLEOTIDE SEQUENCE [LARGE SCALE GENOMIC DNA]</scope>
    <source>
        <strain evidence="4 5">Y22</strain>
    </source>
</reference>
<evidence type="ECO:0000259" key="3">
    <source>
        <dbReference type="PROSITE" id="PS50894"/>
    </source>
</evidence>
<dbReference type="AlphaFoldDB" id="A0A7V7KXG2"/>
<dbReference type="Pfam" id="PF01627">
    <property type="entry name" value="Hpt"/>
    <property type="match status" value="1"/>
</dbReference>
<dbReference type="InterPro" id="IPR008207">
    <property type="entry name" value="Sig_transdc_His_kin_Hpt_dom"/>
</dbReference>
<evidence type="ECO:0000256" key="1">
    <source>
        <dbReference type="ARBA" id="ARBA00023012"/>
    </source>
</evidence>
<evidence type="ECO:0000313" key="5">
    <source>
        <dbReference type="Proteomes" id="UP000463138"/>
    </source>
</evidence>
<dbReference type="PROSITE" id="PS50894">
    <property type="entry name" value="HPT"/>
    <property type="match status" value="1"/>
</dbReference>
<sequence length="121" mass="13755">MATRRRAYFMPDVAMDLDPAVQSALRELMQDDYPLLLDTFVQDGEKRLATLASSLQQQQWDAFRQAAHSFKGSCGNMGAEALQHACERAEQAGLQHDAELASQCYEEIRQLFQRVQLHLAR</sequence>
<feature type="modified residue" description="Phosphohistidine" evidence="2">
    <location>
        <position position="68"/>
    </location>
</feature>